<sequence length="509" mass="54592">MKKGILITLCVLGIFICMLDTTIMNVSLPNISQHLGVGLDDLSWALNVYLIIFAALTIPLTRLAEIFGTHRGFLIGVALFGLGSTLSALANSLTVLLVERAIQSMGAALVFPLSMTLGIKLVDVKQRTAIIALLGITQGLAAALGPTVGGLVTQFLSWRWIFLINVPITIVMLILGLLNLNLHQAKEPRQSLDATGAILSIITLTTLSLGMMQGSSWGWLSVPTVTCFAICLLAFALFLLVESKSSNPMVPLSLFKDRNFSIAAVVVVLSNLFLVATTVILPTYFTNITGYDSLHAALLVAPISLAIFIFSPIAGFALNRISGKYILVFGFIMMATGFYWLGHTALTSQSQSIWAGFTVGMGYGIVTGPILVIAAGHLQGRLLTASQSVTGVLRQVGIMLAVAIFVTGLYANLDTARTNSRHYAQVSVAQLALPTAASQHILAEVEHKLEATKFTKSDTSQLPNPLANCITAIEEHTQTYLRQAFEKLYLVSLPFALSGGLVALFLKRK</sequence>
<feature type="domain" description="Major facilitator superfamily (MFS) profile" evidence="8">
    <location>
        <begin position="6"/>
        <end position="509"/>
    </location>
</feature>
<keyword evidence="3" id="KW-1003">Cell membrane</keyword>
<dbReference type="PANTHER" id="PTHR42718:SF46">
    <property type="entry name" value="BLR6921 PROTEIN"/>
    <property type="match status" value="1"/>
</dbReference>
<dbReference type="Proteomes" id="UP000245433">
    <property type="component" value="Unassembled WGS sequence"/>
</dbReference>
<feature type="transmembrane region" description="Helical" evidence="7">
    <location>
        <begin position="158"/>
        <end position="180"/>
    </location>
</feature>
<dbReference type="Pfam" id="PF07690">
    <property type="entry name" value="MFS_1"/>
    <property type="match status" value="1"/>
</dbReference>
<dbReference type="AlphaFoldDB" id="A0A2U1DF73"/>
<name>A0A2U1DF73_9LACO</name>
<evidence type="ECO:0000256" key="7">
    <source>
        <dbReference type="SAM" id="Phobius"/>
    </source>
</evidence>
<feature type="transmembrane region" description="Helical" evidence="7">
    <location>
        <begin position="192"/>
        <end position="211"/>
    </location>
</feature>
<evidence type="ECO:0000256" key="2">
    <source>
        <dbReference type="ARBA" id="ARBA00022448"/>
    </source>
</evidence>
<feature type="transmembrane region" description="Helical" evidence="7">
    <location>
        <begin position="297"/>
        <end position="318"/>
    </location>
</feature>
<feature type="transmembrane region" description="Helical" evidence="7">
    <location>
        <begin position="325"/>
        <end position="341"/>
    </location>
</feature>
<feature type="transmembrane region" description="Helical" evidence="7">
    <location>
        <begin position="396"/>
        <end position="413"/>
    </location>
</feature>
<dbReference type="GO" id="GO:0005886">
    <property type="term" value="C:plasma membrane"/>
    <property type="evidence" value="ECO:0007669"/>
    <property type="project" value="UniProtKB-SubCell"/>
</dbReference>
<dbReference type="RefSeq" id="WP_089937625.1">
    <property type="nucleotide sequence ID" value="NZ_CAKOEX010000001.1"/>
</dbReference>
<dbReference type="PRINTS" id="PR01036">
    <property type="entry name" value="TCRTETB"/>
</dbReference>
<dbReference type="SUPFAM" id="SSF103473">
    <property type="entry name" value="MFS general substrate transporter"/>
    <property type="match status" value="1"/>
</dbReference>
<dbReference type="InterPro" id="IPR036259">
    <property type="entry name" value="MFS_trans_sf"/>
</dbReference>
<evidence type="ECO:0000256" key="6">
    <source>
        <dbReference type="ARBA" id="ARBA00023136"/>
    </source>
</evidence>
<proteinExistence type="predicted"/>
<comment type="caution">
    <text evidence="9">The sequence shown here is derived from an EMBL/GenBank/DDBJ whole genome shotgun (WGS) entry which is preliminary data.</text>
</comment>
<dbReference type="EMBL" id="QEKT01000001">
    <property type="protein sequence ID" value="PVY86331.1"/>
    <property type="molecule type" value="Genomic_DNA"/>
</dbReference>
<dbReference type="GO" id="GO:0022857">
    <property type="term" value="F:transmembrane transporter activity"/>
    <property type="evidence" value="ECO:0007669"/>
    <property type="project" value="InterPro"/>
</dbReference>
<protein>
    <submittedName>
        <fullName evidence="9">EmrB/QacA subfamily drug resistance transporter</fullName>
    </submittedName>
</protein>
<evidence type="ECO:0000313" key="9">
    <source>
        <dbReference type="EMBL" id="PVY86331.1"/>
    </source>
</evidence>
<reference evidence="9 10" key="1">
    <citation type="submission" date="2018-04" db="EMBL/GenBank/DDBJ databases">
        <title>Genomic Encyclopedia of Type Strains, Phase IV (KMG-IV): sequencing the most valuable type-strain genomes for metagenomic binning, comparative biology and taxonomic classification.</title>
        <authorList>
            <person name="Goeker M."/>
        </authorList>
    </citation>
    <scope>NUCLEOTIDE SEQUENCE [LARGE SCALE GENOMIC DNA]</scope>
    <source>
        <strain evidence="9 10">DSM 28795</strain>
    </source>
</reference>
<organism evidence="9 10">
    <name type="scientific">Convivina intestini</name>
    <dbReference type="NCBI Taxonomy" id="1505726"/>
    <lineage>
        <taxon>Bacteria</taxon>
        <taxon>Bacillati</taxon>
        <taxon>Bacillota</taxon>
        <taxon>Bacilli</taxon>
        <taxon>Lactobacillales</taxon>
        <taxon>Lactobacillaceae</taxon>
        <taxon>Convivina</taxon>
    </lineage>
</organism>
<accession>A0A2U1DF73</accession>
<dbReference type="Gene3D" id="1.20.1720.10">
    <property type="entry name" value="Multidrug resistance protein D"/>
    <property type="match status" value="1"/>
</dbReference>
<keyword evidence="4 7" id="KW-0812">Transmembrane</keyword>
<dbReference type="PANTHER" id="PTHR42718">
    <property type="entry name" value="MAJOR FACILITATOR SUPERFAMILY MULTIDRUG TRANSPORTER MFSC"/>
    <property type="match status" value="1"/>
</dbReference>
<feature type="transmembrane region" description="Helical" evidence="7">
    <location>
        <begin position="43"/>
        <end position="61"/>
    </location>
</feature>
<feature type="transmembrane region" description="Helical" evidence="7">
    <location>
        <begin position="262"/>
        <end position="285"/>
    </location>
</feature>
<evidence type="ECO:0000313" key="10">
    <source>
        <dbReference type="Proteomes" id="UP000245433"/>
    </source>
</evidence>
<comment type="subcellular location">
    <subcellularLocation>
        <location evidence="1">Cell membrane</location>
        <topology evidence="1">Multi-pass membrane protein</topology>
    </subcellularLocation>
</comment>
<dbReference type="InterPro" id="IPR011701">
    <property type="entry name" value="MFS"/>
</dbReference>
<dbReference type="OrthoDB" id="2321349at2"/>
<dbReference type="InterPro" id="IPR004638">
    <property type="entry name" value="EmrB-like"/>
</dbReference>
<feature type="transmembrane region" description="Helical" evidence="7">
    <location>
        <begin position="217"/>
        <end position="241"/>
    </location>
</feature>
<dbReference type="Gene3D" id="1.20.1250.20">
    <property type="entry name" value="MFS general substrate transporter like domains"/>
    <property type="match status" value="1"/>
</dbReference>
<keyword evidence="5 7" id="KW-1133">Transmembrane helix</keyword>
<evidence type="ECO:0000259" key="8">
    <source>
        <dbReference type="PROSITE" id="PS50850"/>
    </source>
</evidence>
<feature type="transmembrane region" description="Helical" evidence="7">
    <location>
        <begin position="129"/>
        <end position="152"/>
    </location>
</feature>
<evidence type="ECO:0000256" key="1">
    <source>
        <dbReference type="ARBA" id="ARBA00004651"/>
    </source>
</evidence>
<gene>
    <name evidence="9" type="ORF">C7384_101246</name>
</gene>
<feature type="transmembrane region" description="Helical" evidence="7">
    <location>
        <begin position="353"/>
        <end position="375"/>
    </location>
</feature>
<evidence type="ECO:0000256" key="4">
    <source>
        <dbReference type="ARBA" id="ARBA00022692"/>
    </source>
</evidence>
<keyword evidence="6 7" id="KW-0472">Membrane</keyword>
<evidence type="ECO:0000256" key="3">
    <source>
        <dbReference type="ARBA" id="ARBA00022475"/>
    </source>
</evidence>
<dbReference type="InterPro" id="IPR020846">
    <property type="entry name" value="MFS_dom"/>
</dbReference>
<dbReference type="PROSITE" id="PS50850">
    <property type="entry name" value="MFS"/>
    <property type="match status" value="1"/>
</dbReference>
<evidence type="ECO:0000256" key="5">
    <source>
        <dbReference type="ARBA" id="ARBA00022989"/>
    </source>
</evidence>
<feature type="transmembrane region" description="Helical" evidence="7">
    <location>
        <begin position="73"/>
        <end position="98"/>
    </location>
</feature>
<feature type="transmembrane region" description="Helical" evidence="7">
    <location>
        <begin position="104"/>
        <end position="122"/>
    </location>
</feature>
<keyword evidence="10" id="KW-1185">Reference proteome</keyword>
<feature type="transmembrane region" description="Helical" evidence="7">
    <location>
        <begin position="488"/>
        <end position="506"/>
    </location>
</feature>
<dbReference type="NCBIfam" id="TIGR00711">
    <property type="entry name" value="efflux_EmrB"/>
    <property type="match status" value="1"/>
</dbReference>
<keyword evidence="2" id="KW-0813">Transport</keyword>